<comment type="caution">
    <text evidence="1">The sequence shown here is derived from an EMBL/GenBank/DDBJ whole genome shotgun (WGS) entry which is preliminary data.</text>
</comment>
<dbReference type="AlphaFoldDB" id="A0A7D9DC62"/>
<evidence type="ECO:0000313" key="2">
    <source>
        <dbReference type="Proteomes" id="UP001152795"/>
    </source>
</evidence>
<name>A0A7D9DC62_PARCT</name>
<protein>
    <submittedName>
        <fullName evidence="1">Uncharacterized protein</fullName>
    </submittedName>
</protein>
<dbReference type="Gene3D" id="3.40.630.30">
    <property type="match status" value="1"/>
</dbReference>
<proteinExistence type="predicted"/>
<organism evidence="1 2">
    <name type="scientific">Paramuricea clavata</name>
    <name type="common">Red gorgonian</name>
    <name type="synonym">Violescent sea-whip</name>
    <dbReference type="NCBI Taxonomy" id="317549"/>
    <lineage>
        <taxon>Eukaryota</taxon>
        <taxon>Metazoa</taxon>
        <taxon>Cnidaria</taxon>
        <taxon>Anthozoa</taxon>
        <taxon>Octocorallia</taxon>
        <taxon>Malacalcyonacea</taxon>
        <taxon>Plexauridae</taxon>
        <taxon>Paramuricea</taxon>
    </lineage>
</organism>
<gene>
    <name evidence="1" type="ORF">PACLA_8A029261</name>
</gene>
<keyword evidence="2" id="KW-1185">Reference proteome</keyword>
<sequence length="264" mass="30242">MAARCGRKWKSLVQRSSSSMQALLDQTAKNRQLPRGISLQVLDERHNLNQIRDFLARAFIANNEPIVHVLGELYYPAVSLNLRIPLIEERFKSLFSEKSMLNKVEQGLSFVAVKDNNPSKLVSVMFAEKYTGRIYKGESTLDDPLCRTGLNLMRTVHEKAEPILEEYSATRRIVFVSHAATHPKYRSLGIIEHTCDTLRARHVDERAALCCLMTSHRLAQFLIQRYGMEVIAEVFYKDYQDNGHKVFEKLSEEEISAKALILCL</sequence>
<dbReference type="Proteomes" id="UP001152795">
    <property type="component" value="Unassembled WGS sequence"/>
</dbReference>
<reference evidence="1" key="1">
    <citation type="submission" date="2020-04" db="EMBL/GenBank/DDBJ databases">
        <authorList>
            <person name="Alioto T."/>
            <person name="Alioto T."/>
            <person name="Gomez Garrido J."/>
        </authorList>
    </citation>
    <scope>NUCLEOTIDE SEQUENCE</scope>
    <source>
        <strain evidence="1">A484AB</strain>
    </source>
</reference>
<accession>A0A7D9DC62</accession>
<evidence type="ECO:0000313" key="1">
    <source>
        <dbReference type="EMBL" id="CAB3981697.1"/>
    </source>
</evidence>
<dbReference type="SUPFAM" id="SSF55729">
    <property type="entry name" value="Acyl-CoA N-acyltransferases (Nat)"/>
    <property type="match status" value="1"/>
</dbReference>
<dbReference type="InterPro" id="IPR016181">
    <property type="entry name" value="Acyl_CoA_acyltransferase"/>
</dbReference>
<dbReference type="EMBL" id="CACRXK020000419">
    <property type="protein sequence ID" value="CAB3981697.1"/>
    <property type="molecule type" value="Genomic_DNA"/>
</dbReference>